<accession>A0ABT7J280</accession>
<protein>
    <submittedName>
        <fullName evidence="2">Uncharacterized protein</fullName>
    </submittedName>
</protein>
<sequence>MAPDAGVDPSASVPKARRLLRGALRWGAALLVFGVLGGGSAYGIAQMERTDVPGLATESDGRWDYPTITLPPLPSGSPGPFDEANPAGTHHADLRALVLPAPEGAVEDKALRGDDGWLAAKDFLSQYPAKAHRDELGQKLVDHGLRHIAARGWTTADGTRTRIYLLRFGTAEVVEQLTTADIAPLGAPSYTVRGGGDADFDEEFAKVKRVPEITRIAYTEAKPYGAEQVRQAYLIAGDVLAVVVQSRKGEALSVPFQQTVVLQSQLLG</sequence>
<name>A0ABT7J280_9ACTN</name>
<keyword evidence="1" id="KW-0472">Membrane</keyword>
<reference evidence="2 3" key="1">
    <citation type="submission" date="2023-05" db="EMBL/GenBank/DDBJ databases">
        <title>Streptomyces fuscus sp. nov., a brown-black pigment producing actinomyces isolated from dry sand of Sea duck farm.</title>
        <authorList>
            <person name="Xie J."/>
            <person name="Shen N."/>
        </authorList>
    </citation>
    <scope>NUCLEOTIDE SEQUENCE [LARGE SCALE GENOMIC DNA]</scope>
    <source>
        <strain evidence="2 3">GXMU-J15</strain>
    </source>
</reference>
<comment type="caution">
    <text evidence="2">The sequence shown here is derived from an EMBL/GenBank/DDBJ whole genome shotgun (WGS) entry which is preliminary data.</text>
</comment>
<keyword evidence="1" id="KW-1133">Transmembrane helix</keyword>
<organism evidence="2 3">
    <name type="scientific">Streptomyces fuscus</name>
    <dbReference type="NCBI Taxonomy" id="3048495"/>
    <lineage>
        <taxon>Bacteria</taxon>
        <taxon>Bacillati</taxon>
        <taxon>Actinomycetota</taxon>
        <taxon>Actinomycetes</taxon>
        <taxon>Kitasatosporales</taxon>
        <taxon>Streptomycetaceae</taxon>
        <taxon>Streptomyces</taxon>
    </lineage>
</organism>
<keyword evidence="3" id="KW-1185">Reference proteome</keyword>
<dbReference type="Proteomes" id="UP001241926">
    <property type="component" value="Unassembled WGS sequence"/>
</dbReference>
<proteinExistence type="predicted"/>
<gene>
    <name evidence="2" type="ORF">QNN03_20790</name>
</gene>
<dbReference type="EMBL" id="JASJUS010000019">
    <property type="protein sequence ID" value="MDL2078875.1"/>
    <property type="molecule type" value="Genomic_DNA"/>
</dbReference>
<evidence type="ECO:0000313" key="3">
    <source>
        <dbReference type="Proteomes" id="UP001241926"/>
    </source>
</evidence>
<evidence type="ECO:0000256" key="1">
    <source>
        <dbReference type="SAM" id="Phobius"/>
    </source>
</evidence>
<keyword evidence="1" id="KW-0812">Transmembrane</keyword>
<dbReference type="RefSeq" id="WP_261720620.1">
    <property type="nucleotide sequence ID" value="NZ_JASJUS010000019.1"/>
</dbReference>
<evidence type="ECO:0000313" key="2">
    <source>
        <dbReference type="EMBL" id="MDL2078875.1"/>
    </source>
</evidence>
<feature type="transmembrane region" description="Helical" evidence="1">
    <location>
        <begin position="23"/>
        <end position="45"/>
    </location>
</feature>